<dbReference type="Proteomes" id="UP001595755">
    <property type="component" value="Unassembled WGS sequence"/>
</dbReference>
<keyword evidence="3" id="KW-1185">Reference proteome</keyword>
<dbReference type="Pfam" id="PF14329">
    <property type="entry name" value="DUF4386"/>
    <property type="match status" value="1"/>
</dbReference>
<keyword evidence="1" id="KW-0472">Membrane</keyword>
<feature type="transmembrane region" description="Helical" evidence="1">
    <location>
        <begin position="92"/>
        <end position="111"/>
    </location>
</feature>
<feature type="transmembrane region" description="Helical" evidence="1">
    <location>
        <begin position="163"/>
        <end position="184"/>
    </location>
</feature>
<keyword evidence="1" id="KW-0812">Transmembrane</keyword>
<feature type="transmembrane region" description="Helical" evidence="1">
    <location>
        <begin position="131"/>
        <end position="151"/>
    </location>
</feature>
<feature type="transmembrane region" description="Helical" evidence="1">
    <location>
        <begin position="190"/>
        <end position="209"/>
    </location>
</feature>
<dbReference type="RefSeq" id="WP_204603951.1">
    <property type="nucleotide sequence ID" value="NZ_JBHSED010000036.1"/>
</dbReference>
<dbReference type="InterPro" id="IPR025495">
    <property type="entry name" value="DUF4386"/>
</dbReference>
<gene>
    <name evidence="2" type="ORF">ACFO1S_18005</name>
</gene>
<comment type="caution">
    <text evidence="2">The sequence shown here is derived from an EMBL/GenBank/DDBJ whole genome shotgun (WGS) entry which is preliminary data.</text>
</comment>
<evidence type="ECO:0000313" key="3">
    <source>
        <dbReference type="Proteomes" id="UP001595755"/>
    </source>
</evidence>
<organism evidence="2 3">
    <name type="scientific">Cohnella boryungensis</name>
    <dbReference type="NCBI Taxonomy" id="768479"/>
    <lineage>
        <taxon>Bacteria</taxon>
        <taxon>Bacillati</taxon>
        <taxon>Bacillota</taxon>
        <taxon>Bacilli</taxon>
        <taxon>Bacillales</taxon>
        <taxon>Paenibacillaceae</taxon>
        <taxon>Cohnella</taxon>
    </lineage>
</organism>
<evidence type="ECO:0000256" key="1">
    <source>
        <dbReference type="SAM" id="Phobius"/>
    </source>
</evidence>
<evidence type="ECO:0000313" key="2">
    <source>
        <dbReference type="EMBL" id="MFC4305328.1"/>
    </source>
</evidence>
<reference evidence="3" key="1">
    <citation type="journal article" date="2019" name="Int. J. Syst. Evol. Microbiol.">
        <title>The Global Catalogue of Microorganisms (GCM) 10K type strain sequencing project: providing services to taxonomists for standard genome sequencing and annotation.</title>
        <authorList>
            <consortium name="The Broad Institute Genomics Platform"/>
            <consortium name="The Broad Institute Genome Sequencing Center for Infectious Disease"/>
            <person name="Wu L."/>
            <person name="Ma J."/>
        </authorList>
    </citation>
    <scope>NUCLEOTIDE SEQUENCE [LARGE SCALE GENOMIC DNA]</scope>
    <source>
        <strain evidence="3">CGMCC 4.1641</strain>
    </source>
</reference>
<feature type="transmembrane region" description="Helical" evidence="1">
    <location>
        <begin position="46"/>
        <end position="71"/>
    </location>
</feature>
<accession>A0ABV8SEL0</accession>
<keyword evidence="1" id="KW-1133">Transmembrane helix</keyword>
<sequence>MNKIARAAGLLFLVSTGAYMIGSGLLNPVLNQPDFLSNLYPDSTNAVWGSLLELINAMAVAGIAMLLYPILKKHNEAFAAGYFASRILESALLILSAICPLILIELSGSYISAGTPKDSYFQTIGHLLIDAHSVLFQIAMLVLSLGSLLLCHILYRSRLVPRLLAVIGFIGYAALLASSCLAILGQEIGPVLYVPGAVFEIAFPVWIIVKGFNVRKEEI</sequence>
<proteinExistence type="predicted"/>
<feature type="transmembrane region" description="Helical" evidence="1">
    <location>
        <begin position="7"/>
        <end position="26"/>
    </location>
</feature>
<name>A0ABV8SEL0_9BACL</name>
<dbReference type="EMBL" id="JBHSED010000036">
    <property type="protein sequence ID" value="MFC4305328.1"/>
    <property type="molecule type" value="Genomic_DNA"/>
</dbReference>
<protein>
    <submittedName>
        <fullName evidence="2">DUF4386 domain-containing protein</fullName>
    </submittedName>
</protein>